<feature type="compositionally biased region" description="Basic and acidic residues" evidence="1">
    <location>
        <begin position="14"/>
        <end position="33"/>
    </location>
</feature>
<dbReference type="EMBL" id="CAADFS010000009">
    <property type="protein sequence ID" value="VFK40210.1"/>
    <property type="molecule type" value="Genomic_DNA"/>
</dbReference>
<reference evidence="2" key="1">
    <citation type="submission" date="2019-02" db="EMBL/GenBank/DDBJ databases">
        <authorList>
            <person name="Gruber-Vodicka R. H."/>
            <person name="Seah K. B. B."/>
        </authorList>
    </citation>
    <scope>NUCLEOTIDE SEQUENCE</scope>
    <source>
        <strain evidence="2">BECK_BZ123</strain>
    </source>
</reference>
<dbReference type="AlphaFoldDB" id="A0A450YF87"/>
<sequence>MRGPPHWIRLGNDPPRRFPDPCSEPPRRGRDHSAAPPGRVAEVRNRINPVRISVYRVPSRVTAPLNHINRASGSVYRVRNSINRVRSCVHSVWNRVDRARNSVIDDRNRIRHYPAMSCFERQRHERQDIRLWRWPRQDNTVDGFGIISP</sequence>
<evidence type="ECO:0000256" key="1">
    <source>
        <dbReference type="SAM" id="MobiDB-lite"/>
    </source>
</evidence>
<organism evidence="2">
    <name type="scientific">Candidatus Kentrum sp. TC</name>
    <dbReference type="NCBI Taxonomy" id="2126339"/>
    <lineage>
        <taxon>Bacteria</taxon>
        <taxon>Pseudomonadati</taxon>
        <taxon>Pseudomonadota</taxon>
        <taxon>Gammaproteobacteria</taxon>
        <taxon>Candidatus Kentrum</taxon>
    </lineage>
</organism>
<proteinExistence type="predicted"/>
<accession>A0A450YF87</accession>
<protein>
    <submittedName>
        <fullName evidence="2">Uncharacterized protein</fullName>
    </submittedName>
</protein>
<feature type="region of interest" description="Disordered" evidence="1">
    <location>
        <begin position="1"/>
        <end position="38"/>
    </location>
</feature>
<evidence type="ECO:0000313" key="2">
    <source>
        <dbReference type="EMBL" id="VFK40210.1"/>
    </source>
</evidence>
<gene>
    <name evidence="2" type="ORF">BECKTC1821D_GA0114238_10091</name>
</gene>
<name>A0A450YF87_9GAMM</name>